<reference evidence="2 3" key="1">
    <citation type="journal article" date="2022" name="G3 (Bethesda)">
        <title>Whole-genome sequence and methylome profiling of the almond [Prunus dulcis (Mill.) D.A. Webb] cultivar 'Nonpareil'.</title>
        <authorList>
            <person name="D'Amico-Willman K.M."/>
            <person name="Ouma W.Z."/>
            <person name="Meulia T."/>
            <person name="Sideli G.M."/>
            <person name="Gradziel T.M."/>
            <person name="Fresnedo-Ramirez J."/>
        </authorList>
    </citation>
    <scope>NUCLEOTIDE SEQUENCE [LARGE SCALE GENOMIC DNA]</scope>
    <source>
        <strain evidence="2">Clone GOH B32 T37-40</strain>
    </source>
</reference>
<comment type="caution">
    <text evidence="2">The sequence shown here is derived from an EMBL/GenBank/DDBJ whole genome shotgun (WGS) entry which is preliminary data.</text>
</comment>
<dbReference type="Pfam" id="PF00112">
    <property type="entry name" value="Peptidase_C1"/>
    <property type="match status" value="1"/>
</dbReference>
<protein>
    <recommendedName>
        <fullName evidence="1">Peptidase C1A papain C-terminal domain-containing protein</fullName>
    </recommendedName>
</protein>
<evidence type="ECO:0000259" key="1">
    <source>
        <dbReference type="Pfam" id="PF00112"/>
    </source>
</evidence>
<dbReference type="InterPro" id="IPR000668">
    <property type="entry name" value="Peptidase_C1A_C"/>
</dbReference>
<feature type="domain" description="Peptidase C1A papain C-terminal" evidence="1">
    <location>
        <begin position="52"/>
        <end position="113"/>
    </location>
</feature>
<name>A0AAD4W7C6_PRUDU</name>
<keyword evidence="3" id="KW-1185">Reference proteome</keyword>
<gene>
    <name evidence="2" type="ORF">L3X38_017475</name>
</gene>
<sequence>MEYHKKSGDHIQCDVLMEDFKNAIFDCCLILFEFTGYKFMWNYNRKDAANVQDQGCEGGLIDNAFQLIQKNHGLSTEAYYPYNGTDGTYNAKMEPSIAAKIIGYEDVPANSEKGPS</sequence>
<accession>A0AAD4W7C6</accession>
<dbReference type="InterPro" id="IPR038765">
    <property type="entry name" value="Papain-like_cys_pep_sf"/>
</dbReference>
<dbReference type="Proteomes" id="UP001054821">
    <property type="component" value="Chromosome 3"/>
</dbReference>
<organism evidence="2 3">
    <name type="scientific">Prunus dulcis</name>
    <name type="common">Almond</name>
    <name type="synonym">Amygdalus dulcis</name>
    <dbReference type="NCBI Taxonomy" id="3755"/>
    <lineage>
        <taxon>Eukaryota</taxon>
        <taxon>Viridiplantae</taxon>
        <taxon>Streptophyta</taxon>
        <taxon>Embryophyta</taxon>
        <taxon>Tracheophyta</taxon>
        <taxon>Spermatophyta</taxon>
        <taxon>Magnoliopsida</taxon>
        <taxon>eudicotyledons</taxon>
        <taxon>Gunneridae</taxon>
        <taxon>Pentapetalae</taxon>
        <taxon>rosids</taxon>
        <taxon>fabids</taxon>
        <taxon>Rosales</taxon>
        <taxon>Rosaceae</taxon>
        <taxon>Amygdaloideae</taxon>
        <taxon>Amygdaleae</taxon>
        <taxon>Prunus</taxon>
    </lineage>
</organism>
<dbReference type="SUPFAM" id="SSF54001">
    <property type="entry name" value="Cysteine proteinases"/>
    <property type="match status" value="1"/>
</dbReference>
<proteinExistence type="predicted"/>
<evidence type="ECO:0000313" key="3">
    <source>
        <dbReference type="Proteomes" id="UP001054821"/>
    </source>
</evidence>
<dbReference type="EMBL" id="JAJFAZ020000003">
    <property type="protein sequence ID" value="KAI5338204.1"/>
    <property type="molecule type" value="Genomic_DNA"/>
</dbReference>
<dbReference type="GO" id="GO:0006508">
    <property type="term" value="P:proteolysis"/>
    <property type="evidence" value="ECO:0007669"/>
    <property type="project" value="InterPro"/>
</dbReference>
<dbReference type="AlphaFoldDB" id="A0AAD4W7C6"/>
<dbReference type="Gene3D" id="3.90.70.10">
    <property type="entry name" value="Cysteine proteinases"/>
    <property type="match status" value="1"/>
</dbReference>
<evidence type="ECO:0000313" key="2">
    <source>
        <dbReference type="EMBL" id="KAI5338204.1"/>
    </source>
</evidence>
<dbReference type="GO" id="GO:0008234">
    <property type="term" value="F:cysteine-type peptidase activity"/>
    <property type="evidence" value="ECO:0007669"/>
    <property type="project" value="InterPro"/>
</dbReference>